<accession>A0A7S3JKG8</accession>
<feature type="compositionally biased region" description="Basic and acidic residues" evidence="2">
    <location>
        <begin position="1"/>
        <end position="23"/>
    </location>
</feature>
<feature type="domain" description="Protein kinase" evidence="4">
    <location>
        <begin position="265"/>
        <end position="297"/>
    </location>
</feature>
<dbReference type="SUPFAM" id="SSF56112">
    <property type="entry name" value="Protein kinase-like (PK-like)"/>
    <property type="match status" value="1"/>
</dbReference>
<reference evidence="5" key="1">
    <citation type="submission" date="2021-01" db="EMBL/GenBank/DDBJ databases">
        <authorList>
            <person name="Corre E."/>
            <person name="Pelletier E."/>
            <person name="Niang G."/>
            <person name="Scheremetjew M."/>
            <person name="Finn R."/>
            <person name="Kale V."/>
            <person name="Holt S."/>
            <person name="Cochrane G."/>
            <person name="Meng A."/>
            <person name="Brown T."/>
            <person name="Cohen L."/>
        </authorList>
    </citation>
    <scope>NUCLEOTIDE SEQUENCE</scope>
    <source>
        <strain evidence="5">FSP1.4</strain>
    </source>
</reference>
<dbReference type="Gene3D" id="3.30.200.20">
    <property type="entry name" value="Phosphorylase Kinase, domain 1"/>
    <property type="match status" value="1"/>
</dbReference>
<gene>
    <name evidence="5" type="ORF">EHAR0213_LOCUS14621</name>
</gene>
<feature type="binding site" evidence="1">
    <location>
        <position position="294"/>
    </location>
    <ligand>
        <name>ATP</name>
        <dbReference type="ChEBI" id="CHEBI:30616"/>
    </ligand>
</feature>
<protein>
    <recommendedName>
        <fullName evidence="4">Protein kinase domain-containing protein</fullName>
    </recommendedName>
</protein>
<evidence type="ECO:0000313" key="5">
    <source>
        <dbReference type="EMBL" id="CAE0355704.1"/>
    </source>
</evidence>
<evidence type="ECO:0000256" key="1">
    <source>
        <dbReference type="PROSITE-ProRule" id="PRU10141"/>
    </source>
</evidence>
<feature type="transmembrane region" description="Helical" evidence="3">
    <location>
        <begin position="265"/>
        <end position="285"/>
    </location>
</feature>
<keyword evidence="3" id="KW-0812">Transmembrane</keyword>
<dbReference type="PROSITE" id="PS50011">
    <property type="entry name" value="PROTEIN_KINASE_DOM"/>
    <property type="match status" value="1"/>
</dbReference>
<dbReference type="GO" id="GO:0005524">
    <property type="term" value="F:ATP binding"/>
    <property type="evidence" value="ECO:0007669"/>
    <property type="project" value="UniProtKB-UniRule"/>
</dbReference>
<dbReference type="EMBL" id="HBII01035013">
    <property type="protein sequence ID" value="CAE0355704.1"/>
    <property type="molecule type" value="Transcribed_RNA"/>
</dbReference>
<dbReference type="PROSITE" id="PS00107">
    <property type="entry name" value="PROTEIN_KINASE_ATP"/>
    <property type="match status" value="1"/>
</dbReference>
<keyword evidence="3" id="KW-1133">Transmembrane helix</keyword>
<evidence type="ECO:0000256" key="2">
    <source>
        <dbReference type="SAM" id="MobiDB-lite"/>
    </source>
</evidence>
<keyword evidence="1" id="KW-0067">ATP-binding</keyword>
<evidence type="ECO:0000256" key="3">
    <source>
        <dbReference type="SAM" id="Phobius"/>
    </source>
</evidence>
<dbReference type="InterPro" id="IPR000719">
    <property type="entry name" value="Prot_kinase_dom"/>
</dbReference>
<proteinExistence type="predicted"/>
<dbReference type="InterPro" id="IPR017441">
    <property type="entry name" value="Protein_kinase_ATP_BS"/>
</dbReference>
<feature type="region of interest" description="Disordered" evidence="2">
    <location>
        <begin position="1"/>
        <end position="27"/>
    </location>
</feature>
<dbReference type="AlphaFoldDB" id="A0A7S3JKG8"/>
<organism evidence="5">
    <name type="scientific">Euplotes harpa</name>
    <dbReference type="NCBI Taxonomy" id="151035"/>
    <lineage>
        <taxon>Eukaryota</taxon>
        <taxon>Sar</taxon>
        <taxon>Alveolata</taxon>
        <taxon>Ciliophora</taxon>
        <taxon>Intramacronucleata</taxon>
        <taxon>Spirotrichea</taxon>
        <taxon>Hypotrichia</taxon>
        <taxon>Euplotida</taxon>
        <taxon>Euplotidae</taxon>
        <taxon>Euplotes</taxon>
    </lineage>
</organism>
<keyword evidence="3" id="KW-0472">Membrane</keyword>
<name>A0A7S3JKG8_9SPIT</name>
<keyword evidence="1" id="KW-0547">Nucleotide-binding</keyword>
<dbReference type="InterPro" id="IPR011009">
    <property type="entry name" value="Kinase-like_dom_sf"/>
</dbReference>
<dbReference type="GO" id="GO:0004672">
    <property type="term" value="F:protein kinase activity"/>
    <property type="evidence" value="ECO:0007669"/>
    <property type="project" value="InterPro"/>
</dbReference>
<sequence>MRKSFEENGDKQNGKKEAKMPNEREDELNSIISNYLAMDGKNRESVEDIKYKKTLNSRNKEIKLNIIENVSVKDTNKQNENKPDLVQDRHMLSTNAKRPSEAEKIVCNHAVSKISDDYLANYSKFGESERKKTTNRKTAYNANDSRLAKNKNNFILGQARKSSNFRIKYNDSYSLKRKSKIKKKDTNSKFEDYTFEFENELIGKETNELTNDYLTMKNRSFVSASPYTKQHNKRLERTESTEKTFSEAKVKITSKNSKKYKVDDLIVLSFLGYGTFGSVLLVRHLHTDEVFAAKVIK</sequence>
<evidence type="ECO:0000259" key="4">
    <source>
        <dbReference type="PROSITE" id="PS50011"/>
    </source>
</evidence>